<evidence type="ECO:0000313" key="1">
    <source>
        <dbReference type="EMBL" id="KAJ1928332.1"/>
    </source>
</evidence>
<proteinExistence type="predicted"/>
<accession>A0ACC1IXY6</accession>
<protein>
    <submittedName>
        <fullName evidence="1">Uncharacterized protein</fullName>
    </submittedName>
</protein>
<dbReference type="EMBL" id="JANBPW010006665">
    <property type="protein sequence ID" value="KAJ1928332.1"/>
    <property type="molecule type" value="Genomic_DNA"/>
</dbReference>
<comment type="caution">
    <text evidence="1">The sequence shown here is derived from an EMBL/GenBank/DDBJ whole genome shotgun (WGS) entry which is preliminary data.</text>
</comment>
<keyword evidence="2" id="KW-1185">Reference proteome</keyword>
<gene>
    <name evidence="1" type="ORF">FBU59_007139</name>
</gene>
<evidence type="ECO:0000313" key="2">
    <source>
        <dbReference type="Proteomes" id="UP001150603"/>
    </source>
</evidence>
<dbReference type="Proteomes" id="UP001150603">
    <property type="component" value="Unassembled WGS sequence"/>
</dbReference>
<reference evidence="1" key="1">
    <citation type="submission" date="2022-07" db="EMBL/GenBank/DDBJ databases">
        <title>Phylogenomic reconstructions and comparative analyses of Kickxellomycotina fungi.</title>
        <authorList>
            <person name="Reynolds N.K."/>
            <person name="Stajich J.E."/>
            <person name="Barry K."/>
            <person name="Grigoriev I.V."/>
            <person name="Crous P."/>
            <person name="Smith M.E."/>
        </authorList>
    </citation>
    <scope>NUCLEOTIDE SEQUENCE</scope>
    <source>
        <strain evidence="1">NRRL 5244</strain>
    </source>
</reference>
<name>A0ACC1IXY6_9FUNG</name>
<organism evidence="1 2">
    <name type="scientific">Linderina macrospora</name>
    <dbReference type="NCBI Taxonomy" id="4868"/>
    <lineage>
        <taxon>Eukaryota</taxon>
        <taxon>Fungi</taxon>
        <taxon>Fungi incertae sedis</taxon>
        <taxon>Zoopagomycota</taxon>
        <taxon>Kickxellomycotina</taxon>
        <taxon>Kickxellomycetes</taxon>
        <taxon>Kickxellales</taxon>
        <taxon>Kickxellaceae</taxon>
        <taxon>Linderina</taxon>
    </lineage>
</organism>
<sequence>MDQVINANIPKPSPAITTSSSITTAVPSAPVGSSRPAKPAQETFNLIDIDDDDDDDFQADVRSTRSRPAPPQPRGAAISRQQMDIDDDMDFAVIDDDEEEALREMEMEMEMAAKSTPVVEPDPEPEIFDIPDDSLNAYELDDWDDILIMDDEDEDEAIFQQTPHRAKTQASTVSNTSNTIADTIDLVSDIDDDVLFADMEDTPRKPPPEEEIARFGHLLG</sequence>